<protein>
    <submittedName>
        <fullName evidence="1">Uncharacterized protein</fullName>
    </submittedName>
</protein>
<organism evidence="1 2">
    <name type="scientific">Paenibacillus provencensis</name>
    <dbReference type="NCBI Taxonomy" id="441151"/>
    <lineage>
        <taxon>Bacteria</taxon>
        <taxon>Bacillati</taxon>
        <taxon>Bacillota</taxon>
        <taxon>Bacilli</taxon>
        <taxon>Bacillales</taxon>
        <taxon>Paenibacillaceae</taxon>
        <taxon>Paenibacillus</taxon>
    </lineage>
</organism>
<evidence type="ECO:0000313" key="2">
    <source>
        <dbReference type="Proteomes" id="UP001597169"/>
    </source>
</evidence>
<proteinExistence type="predicted"/>
<gene>
    <name evidence="1" type="ORF">ACFQ3J_26715</name>
</gene>
<evidence type="ECO:0000313" key="1">
    <source>
        <dbReference type="EMBL" id="MFD1131701.1"/>
    </source>
</evidence>
<dbReference type="EMBL" id="JBHTKX010000014">
    <property type="protein sequence ID" value="MFD1131701.1"/>
    <property type="molecule type" value="Genomic_DNA"/>
</dbReference>
<reference evidence="2" key="1">
    <citation type="journal article" date="2019" name="Int. J. Syst. Evol. Microbiol.">
        <title>The Global Catalogue of Microorganisms (GCM) 10K type strain sequencing project: providing services to taxonomists for standard genome sequencing and annotation.</title>
        <authorList>
            <consortium name="The Broad Institute Genomics Platform"/>
            <consortium name="The Broad Institute Genome Sequencing Center for Infectious Disease"/>
            <person name="Wu L."/>
            <person name="Ma J."/>
        </authorList>
    </citation>
    <scope>NUCLEOTIDE SEQUENCE [LARGE SCALE GENOMIC DNA]</scope>
    <source>
        <strain evidence="2">CCUG 53519</strain>
    </source>
</reference>
<accession>A0ABW3Q4P7</accession>
<sequence length="63" mass="7138">MPKTKVYVSINGVVSEAVGSQPKDALLFAISPKTAAQIISEQRTHRRRNSELLKERLDEVFKR</sequence>
<dbReference type="Proteomes" id="UP001597169">
    <property type="component" value="Unassembled WGS sequence"/>
</dbReference>
<comment type="caution">
    <text evidence="1">The sequence shown here is derived from an EMBL/GenBank/DDBJ whole genome shotgun (WGS) entry which is preliminary data.</text>
</comment>
<name>A0ABW3Q4P7_9BACL</name>
<dbReference type="RefSeq" id="WP_090728157.1">
    <property type="nucleotide sequence ID" value="NZ_JBHTKX010000014.1"/>
</dbReference>
<keyword evidence="2" id="KW-1185">Reference proteome</keyword>